<evidence type="ECO:0000256" key="1">
    <source>
        <dbReference type="ARBA" id="ARBA00022729"/>
    </source>
</evidence>
<dbReference type="PROSITE" id="PS51164">
    <property type="entry name" value="CBM1_2"/>
    <property type="match status" value="1"/>
</dbReference>
<dbReference type="Pfam" id="PF00734">
    <property type="entry name" value="CBM_1"/>
    <property type="match status" value="1"/>
</dbReference>
<dbReference type="GO" id="GO:0030248">
    <property type="term" value="F:cellulose binding"/>
    <property type="evidence" value="ECO:0007669"/>
    <property type="project" value="InterPro"/>
</dbReference>
<dbReference type="InterPro" id="IPR057230">
    <property type="entry name" value="DUF7908"/>
</dbReference>
<feature type="signal peptide" evidence="3">
    <location>
        <begin position="1"/>
        <end position="19"/>
    </location>
</feature>
<evidence type="ECO:0000259" key="4">
    <source>
        <dbReference type="PROSITE" id="PS51164"/>
    </source>
</evidence>
<evidence type="ECO:0000256" key="3">
    <source>
        <dbReference type="SAM" id="SignalP"/>
    </source>
</evidence>
<dbReference type="AlphaFoldDB" id="A0A8H8CHJ9"/>
<evidence type="ECO:0000256" key="2">
    <source>
        <dbReference type="SAM" id="MobiDB-lite"/>
    </source>
</evidence>
<dbReference type="InterPro" id="IPR035971">
    <property type="entry name" value="CBD_sf"/>
</dbReference>
<dbReference type="SUPFAM" id="SSF57180">
    <property type="entry name" value="Cellulose-binding domain"/>
    <property type="match status" value="1"/>
</dbReference>
<dbReference type="EMBL" id="JAFIQS010000009">
    <property type="protein sequence ID" value="KAG5165756.1"/>
    <property type="molecule type" value="Genomic_DNA"/>
</dbReference>
<dbReference type="Pfam" id="PF25485">
    <property type="entry name" value="DUF7908"/>
    <property type="match status" value="1"/>
</dbReference>
<sequence length="242" mass="25401">MTRTIFLAFGLAFAGTALSQTAPSYGQCGGTGWSGPTTCPSGWTCTFSNQWYSQCLPGAATTTSFPGSGTTTIDSSPGGGISTTKGPGGPAPTLTPGWNFIRAVTSPNFHKYLQSEVPNTVSDAVLGEAVTAAQFQITDGQLIHKGDTPLYAVVEPRANSTVSKLKVSWSKSKDTLGAFKFSGDTVEWTSSAITRPQSNAWLICADSKGNRHVYINLGPYGYQTPNGCNDHTIHGFTGTTPD</sequence>
<accession>A0A8H8CHJ9</accession>
<feature type="region of interest" description="Disordered" evidence="2">
    <location>
        <begin position="66"/>
        <end position="90"/>
    </location>
</feature>
<keyword evidence="1 3" id="KW-0732">Signal</keyword>
<feature type="chain" id="PRO_5034187424" description="CBM1 domain-containing protein" evidence="3">
    <location>
        <begin position="20"/>
        <end position="242"/>
    </location>
</feature>
<protein>
    <recommendedName>
        <fullName evidence="4">CBM1 domain-containing protein</fullName>
    </recommendedName>
</protein>
<gene>
    <name evidence="5" type="ORF">JR316_009341</name>
</gene>
<name>A0A8H8CHJ9_PSICU</name>
<dbReference type="GO" id="GO:0005975">
    <property type="term" value="P:carbohydrate metabolic process"/>
    <property type="evidence" value="ECO:0007669"/>
    <property type="project" value="InterPro"/>
</dbReference>
<organism evidence="5">
    <name type="scientific">Psilocybe cubensis</name>
    <name type="common">Psychedelic mushroom</name>
    <name type="synonym">Stropharia cubensis</name>
    <dbReference type="NCBI Taxonomy" id="181762"/>
    <lineage>
        <taxon>Eukaryota</taxon>
        <taxon>Fungi</taxon>
        <taxon>Dikarya</taxon>
        <taxon>Basidiomycota</taxon>
        <taxon>Agaricomycotina</taxon>
        <taxon>Agaricomycetes</taxon>
        <taxon>Agaricomycetidae</taxon>
        <taxon>Agaricales</taxon>
        <taxon>Agaricineae</taxon>
        <taxon>Strophariaceae</taxon>
        <taxon>Psilocybe</taxon>
    </lineage>
</organism>
<reference evidence="5" key="1">
    <citation type="submission" date="2021-02" db="EMBL/GenBank/DDBJ databases">
        <title>Psilocybe cubensis genome.</title>
        <authorList>
            <person name="Mckernan K.J."/>
            <person name="Crawford S."/>
            <person name="Trippe A."/>
            <person name="Kane L.T."/>
            <person name="Mclaughlin S."/>
        </authorList>
    </citation>
    <scope>NUCLEOTIDE SEQUENCE [LARGE SCALE GENOMIC DNA]</scope>
    <source>
        <strain evidence="5">MGC-MH-2018</strain>
    </source>
</reference>
<dbReference type="OrthoDB" id="2119228at2759"/>
<dbReference type="SMART" id="SM00236">
    <property type="entry name" value="fCBD"/>
    <property type="match status" value="1"/>
</dbReference>
<dbReference type="GO" id="GO:0005576">
    <property type="term" value="C:extracellular region"/>
    <property type="evidence" value="ECO:0007669"/>
    <property type="project" value="InterPro"/>
</dbReference>
<dbReference type="PROSITE" id="PS00562">
    <property type="entry name" value="CBM1_1"/>
    <property type="match status" value="1"/>
</dbReference>
<feature type="compositionally biased region" description="Low complexity" evidence="2">
    <location>
        <begin position="66"/>
        <end position="76"/>
    </location>
</feature>
<feature type="domain" description="CBM1" evidence="4">
    <location>
        <begin position="20"/>
        <end position="56"/>
    </location>
</feature>
<dbReference type="InterPro" id="IPR000254">
    <property type="entry name" value="CBD"/>
</dbReference>
<proteinExistence type="predicted"/>
<evidence type="ECO:0000313" key="5">
    <source>
        <dbReference type="EMBL" id="KAG5165756.1"/>
    </source>
</evidence>
<comment type="caution">
    <text evidence="5">The sequence shown here is derived from an EMBL/GenBank/DDBJ whole genome shotgun (WGS) entry which is preliminary data.</text>
</comment>